<keyword evidence="12" id="KW-1232">Capsid decoration protein</keyword>
<feature type="region of interest" description="Disordered" evidence="20">
    <location>
        <begin position="25"/>
        <end position="109"/>
    </location>
</feature>
<evidence type="ECO:0000256" key="1">
    <source>
        <dbReference type="ARBA" id="ARBA00004147"/>
    </source>
</evidence>
<keyword evidence="13" id="KW-1035">Host cytoplasm</keyword>
<keyword evidence="6" id="KW-0244">Early protein</keyword>
<dbReference type="RefSeq" id="YP_010087254.1">
    <property type="nucleotide sequence ID" value="NC_055526.1"/>
</dbReference>
<feature type="region of interest" description="Disordered" evidence="20">
    <location>
        <begin position="490"/>
        <end position="534"/>
    </location>
</feature>
<evidence type="ECO:0000256" key="3">
    <source>
        <dbReference type="ARBA" id="ARBA00008605"/>
    </source>
</evidence>
<protein>
    <recommendedName>
        <fullName evidence="5">E1B 55 kDa protein</fullName>
    </recommendedName>
    <alternativeName>
        <fullName evidence="16">E1B protein, large T-antigen</fullName>
    </alternativeName>
    <alternativeName>
        <fullName evidence="17">E1B-495R</fullName>
    </alternativeName>
</protein>
<dbReference type="GO" id="GO:0046718">
    <property type="term" value="P:symbiont entry into host cell"/>
    <property type="evidence" value="ECO:0007669"/>
    <property type="project" value="UniProtKB-KW"/>
</dbReference>
<keyword evidence="10" id="KW-0946">Virion</keyword>
<dbReference type="GO" id="GO:0098021">
    <property type="term" value="C:viral capsid, decoration"/>
    <property type="evidence" value="ECO:0007669"/>
    <property type="project" value="UniProtKB-KW"/>
</dbReference>
<evidence type="ECO:0000256" key="20">
    <source>
        <dbReference type="SAM" id="MobiDB-lite"/>
    </source>
</evidence>
<evidence type="ECO:0000256" key="9">
    <source>
        <dbReference type="ARBA" id="ARBA00022581"/>
    </source>
</evidence>
<evidence type="ECO:0000256" key="14">
    <source>
        <dbReference type="ARBA" id="ARBA00023296"/>
    </source>
</evidence>
<evidence type="ECO:0000313" key="22">
    <source>
        <dbReference type="Proteomes" id="UP000501954"/>
    </source>
</evidence>
<dbReference type="GO" id="GO:0030430">
    <property type="term" value="C:host cell cytoplasm"/>
    <property type="evidence" value="ECO:0007669"/>
    <property type="project" value="UniProtKB-SubCell"/>
</dbReference>
<dbReference type="InterPro" id="IPR011050">
    <property type="entry name" value="Pectin_lyase_fold/virulence"/>
</dbReference>
<keyword evidence="15" id="KW-1119">Modulation of host cell apoptosis by virus</keyword>
<evidence type="ECO:0000256" key="6">
    <source>
        <dbReference type="ARBA" id="ARBA00022518"/>
    </source>
</evidence>
<comment type="subunit">
    <text evidence="19">Interacts with host PML-4 and PML-5; this interaction promotes efficient subnuclear targeting of E1B-55K to PML nuclear bodies. Interacts with E4-ORF3 protein. Interacts with E4-ORF6 protein.</text>
</comment>
<keyword evidence="7" id="KW-0167">Capsid protein</keyword>
<dbReference type="Proteomes" id="UP000501954">
    <property type="component" value="Segment"/>
</dbReference>
<dbReference type="EMBL" id="MK518392">
    <property type="protein sequence ID" value="QDZ17456.1"/>
    <property type="molecule type" value="Genomic_DNA"/>
</dbReference>
<evidence type="ECO:0000256" key="13">
    <source>
        <dbReference type="ARBA" id="ARBA00023200"/>
    </source>
</evidence>
<evidence type="ECO:0000256" key="4">
    <source>
        <dbReference type="ARBA" id="ARBA00010950"/>
    </source>
</evidence>
<comment type="similarity">
    <text evidence="4">Belongs to the adenoviridae hexon-interlacing protein family.</text>
</comment>
<evidence type="ECO:0000256" key="12">
    <source>
        <dbReference type="ARBA" id="ARBA00023093"/>
    </source>
</evidence>
<dbReference type="InterPro" id="IPR002612">
    <property type="entry name" value="Adeno_E1B_55kDa"/>
</dbReference>
<keyword evidence="14" id="KW-1160">Virus entry into host cell</keyword>
<evidence type="ECO:0000256" key="11">
    <source>
        <dbReference type="ARBA" id="ARBA00023054"/>
    </source>
</evidence>
<evidence type="ECO:0000256" key="15">
    <source>
        <dbReference type="ARBA" id="ARBA00023323"/>
    </source>
</evidence>
<dbReference type="InterPro" id="IPR005641">
    <property type="entry name" value="Hexon_assoc_IX"/>
</dbReference>
<proteinExistence type="inferred from homology"/>
<feature type="compositionally biased region" description="Gly residues" evidence="20">
    <location>
        <begin position="67"/>
        <end position="83"/>
    </location>
</feature>
<dbReference type="GO" id="GO:0042025">
    <property type="term" value="C:host cell nucleus"/>
    <property type="evidence" value="ECO:0007669"/>
    <property type="project" value="UniProtKB-SubCell"/>
</dbReference>
<evidence type="ECO:0000256" key="16">
    <source>
        <dbReference type="ARBA" id="ARBA00030428"/>
    </source>
</evidence>
<evidence type="ECO:0000256" key="19">
    <source>
        <dbReference type="ARBA" id="ARBA00046912"/>
    </source>
</evidence>
<feature type="compositionally biased region" description="Acidic residues" evidence="20">
    <location>
        <begin position="49"/>
        <end position="58"/>
    </location>
</feature>
<evidence type="ECO:0000256" key="2">
    <source>
        <dbReference type="ARBA" id="ARBA00004192"/>
    </source>
</evidence>
<dbReference type="GO" id="GO:0031423">
    <property type="term" value="F:hexon binding"/>
    <property type="evidence" value="ECO:0007669"/>
    <property type="project" value="InterPro"/>
</dbReference>
<comment type="function">
    <text evidence="18">Plays a major role to prevent cellular inhibition of viral genome replication. Assembles an SCF-like E3 ubiquitin ligase complex based on the cellular proteins ELOB, ELOC, CUL5 and RBX1, in cooperation with viral E4orf6. This viral RING-type ligase ubiquitinates cellular substrates and targets them to proteasomal degradation: TP53/p53, LIG4, MRE11-RAD50-NBS1 (MRN) complex, ITGA3, DAXX and BLM. E1B-55K probably acts as the substrate-specific adapter of the SCF-like E3 ubiquitin ligase complex. Degradation of host TP53/p53 activity is essential for preventing E1A-induced TP53 accumulation that would otherwise lead to cell apoptosis and growth arrest. E1B-55K also inactivates TP53 transcription-factor activity by binding its transactivation domain. E1B-55K also functions as a SUMO1 E3 ligase for TP53 which causes the latter to be sequestered in promyelocytic leukemia (PML) nuclear bodies thereby contributing to maximal inhibition of TP53 function.</text>
</comment>
<evidence type="ECO:0000256" key="10">
    <source>
        <dbReference type="ARBA" id="ARBA00022844"/>
    </source>
</evidence>
<feature type="compositionally biased region" description="Low complexity" evidence="20">
    <location>
        <begin position="512"/>
        <end position="521"/>
    </location>
</feature>
<dbReference type="Gene3D" id="2.160.20.10">
    <property type="entry name" value="Single-stranded right-handed beta-helix, Pectin lyase-like"/>
    <property type="match status" value="1"/>
</dbReference>
<dbReference type="GO" id="GO:0052150">
    <property type="term" value="P:symbiont-mediated perturbation of host apoptosis"/>
    <property type="evidence" value="ECO:0007669"/>
    <property type="project" value="UniProtKB-KW"/>
</dbReference>
<feature type="compositionally biased region" description="Low complexity" evidence="20">
    <location>
        <begin position="84"/>
        <end position="95"/>
    </location>
</feature>
<evidence type="ECO:0000256" key="5">
    <source>
        <dbReference type="ARBA" id="ARBA00022118"/>
    </source>
</evidence>
<sequence length="682" mass="71740">MAAGQGFPGGGAELEERFAALVAAAAEMAQEEEGGRQGRGRRRRAADRGEEEEEEEGQGEPMLVDLAGGGGGGVVAPLGGRGGAARPRAAAERAFPPSPPPAPPPSASLEEAVERGRGFEYIGYQEVVEEFRASREMFFEKYSFEDIRMVEVSPEADLEDAIATHAKIKLQPGREYRLSSPLAIRACCYVLGQGATIRVTTSAQPAIRVSSLQVGPSITGMWGVTFVNCRFERAPELRGVLIRAATHVLFHGCAFSGITGTCLELGAGGYVRGCEFTSCYRGVASVSSRDVKVRQCYFDKCLLGVTAAGDFRLSGNLSVETYCFAHVAGRGSDQGQHGEVPDAVDGGLGLLAGDVRRRAGDGAGLAARGGAPRAAVAGDAGQRVRAGEAVPGQPAGRAVAAAVRLLPEQHLRGRAGGQQAGAGVRVRERGDGVQGAAAGAPADGEDVRLRQLPLRQPAGVRHHLVGDQQHPLQLHGGLGGVLVGRRVTREPGGEEGASVSRGARPGGGGAAGIKAGRGVRALISSPPPPAVDRAGRRRAAARWAETVTAAERHEQDLREGTGVHVPYLTARYPKWPGVVHDKAGSNILGGLVLPANSPAHRNATVGTERTRDNLHLIGPDRAEEQRPYMPVRDDGWEAAWRRLDRLEARQDALVGALTTLRRTLVAYVQPTLQNGARNPFAE</sequence>
<keyword evidence="22" id="KW-1185">Reference proteome</keyword>
<dbReference type="Pfam" id="PF01696">
    <property type="entry name" value="Adeno_E1B_55K"/>
    <property type="match status" value="1"/>
</dbReference>
<dbReference type="GeneID" id="65102517"/>
<organism evidence="21 22">
    <name type="scientific">Ovine adenovirus 8</name>
    <dbReference type="NCBI Taxonomy" id="2601527"/>
    <lineage>
        <taxon>Viruses</taxon>
        <taxon>Varidnaviria</taxon>
        <taxon>Bamfordvirae</taxon>
        <taxon>Preplasmiviricota</taxon>
        <taxon>Polisuviricotina</taxon>
        <taxon>Pharingeaviricetes</taxon>
        <taxon>Rowavirales</taxon>
        <taxon>Adenoviridae</taxon>
        <taxon>Mastadenovirus</taxon>
        <taxon>Mastadenovirus ovisoctavum</taxon>
    </lineage>
</organism>
<dbReference type="InterPro" id="IPR012334">
    <property type="entry name" value="Pectin_lyas_fold"/>
</dbReference>
<evidence type="ECO:0000256" key="7">
    <source>
        <dbReference type="ARBA" id="ARBA00022561"/>
    </source>
</evidence>
<evidence type="ECO:0000256" key="18">
    <source>
        <dbReference type="ARBA" id="ARBA00046084"/>
    </source>
</evidence>
<name>A0A5B8MAS7_9ADEN</name>
<evidence type="ECO:0000256" key="17">
    <source>
        <dbReference type="ARBA" id="ARBA00031863"/>
    </source>
</evidence>
<keyword evidence="11" id="KW-0175">Coiled coil</keyword>
<evidence type="ECO:0000313" key="21">
    <source>
        <dbReference type="EMBL" id="QDZ17456.1"/>
    </source>
</evidence>
<dbReference type="Pfam" id="PF03955">
    <property type="entry name" value="Adeno_PIX"/>
    <property type="match status" value="1"/>
</dbReference>
<comment type="subcellular location">
    <subcellularLocation>
        <location evidence="2">Host cytoplasm</location>
    </subcellularLocation>
    <subcellularLocation>
        <location evidence="1">Host nucleus</location>
    </subcellularLocation>
</comment>
<dbReference type="KEGG" id="vg:65102517"/>
<reference evidence="21 22" key="1">
    <citation type="journal article" date="2019" name="Arch. Virol.">
        <title>Isolation and complete genome sequence analysis of a novel ovine adenovirus type representing a possible new mastadenovirus species.</title>
        <authorList>
            <person name="Vidovszky M.Z."/>
            <person name="Szeredi L."/>
            <person name="Doszpoly A."/>
            <person name="Harrach B."/>
            <person name="Hornyak A."/>
        </authorList>
    </citation>
    <scope>NUCLEOTIDE SEQUENCE [LARGE SCALE GENOMIC DNA]</scope>
    <source>
        <strain evidence="21 22">7508</strain>
    </source>
</reference>
<evidence type="ECO:0000256" key="8">
    <source>
        <dbReference type="ARBA" id="ARBA00022562"/>
    </source>
</evidence>
<keyword evidence="8" id="KW-1048">Host nucleus</keyword>
<feature type="compositionally biased region" description="Pro residues" evidence="20">
    <location>
        <begin position="96"/>
        <end position="106"/>
    </location>
</feature>
<comment type="similarity">
    <text evidence="3">Belongs to the adenoviridae E1B 55 kDa protein family.</text>
</comment>
<keyword evidence="9" id="KW-0945">Host-virus interaction</keyword>
<accession>A0A5B8MAS7</accession>
<dbReference type="SUPFAM" id="SSF51126">
    <property type="entry name" value="Pectin lyase-like"/>
    <property type="match status" value="1"/>
</dbReference>